<dbReference type="EMBL" id="WHSB02000002">
    <property type="protein sequence ID" value="MCQ4629568.1"/>
    <property type="molecule type" value="Genomic_DNA"/>
</dbReference>
<organism evidence="2 3">
    <name type="scientific">Shinella lacus</name>
    <dbReference type="NCBI Taxonomy" id="2654216"/>
    <lineage>
        <taxon>Bacteria</taxon>
        <taxon>Pseudomonadati</taxon>
        <taxon>Pseudomonadota</taxon>
        <taxon>Alphaproteobacteria</taxon>
        <taxon>Hyphomicrobiales</taxon>
        <taxon>Rhizobiaceae</taxon>
        <taxon>Shinella</taxon>
    </lineage>
</organism>
<keyword evidence="1" id="KW-0732">Signal</keyword>
<feature type="chain" id="PRO_5046349468" evidence="1">
    <location>
        <begin position="25"/>
        <end position="91"/>
    </location>
</feature>
<reference evidence="2" key="1">
    <citation type="submission" date="2021-07" db="EMBL/GenBank/DDBJ databases">
        <title>Shinella sp. nov., a novel member of the genus Shinella from water.</title>
        <authorList>
            <person name="Deng Y."/>
        </authorList>
    </citation>
    <scope>NUCLEOTIDE SEQUENCE</scope>
    <source>
        <strain evidence="2">CPCC 100929</strain>
    </source>
</reference>
<protein>
    <submittedName>
        <fullName evidence="2">Uncharacterized protein</fullName>
    </submittedName>
</protein>
<comment type="caution">
    <text evidence="2">The sequence shown here is derived from an EMBL/GenBank/DDBJ whole genome shotgun (WGS) entry which is preliminary data.</text>
</comment>
<dbReference type="Proteomes" id="UP000996601">
    <property type="component" value="Unassembled WGS sequence"/>
</dbReference>
<name>A0ABT1R323_9HYPH</name>
<evidence type="ECO:0000313" key="3">
    <source>
        <dbReference type="Proteomes" id="UP000996601"/>
    </source>
</evidence>
<proteinExistence type="predicted"/>
<feature type="signal peptide" evidence="1">
    <location>
        <begin position="1"/>
        <end position="24"/>
    </location>
</feature>
<evidence type="ECO:0000313" key="2">
    <source>
        <dbReference type="EMBL" id="MCQ4629568.1"/>
    </source>
</evidence>
<accession>A0ABT1R323</accession>
<sequence>MPHASWGLNMKFLAAAFCSGIALAASFAGTAQAQTPQSIVELLKAGYDIINVAPISESYAVFLQKDDGVVVCQMGFNDGAFSTDKCYPLTK</sequence>
<evidence type="ECO:0000256" key="1">
    <source>
        <dbReference type="SAM" id="SignalP"/>
    </source>
</evidence>
<gene>
    <name evidence="2" type="ORF">GB927_005930</name>
</gene>
<keyword evidence="3" id="KW-1185">Reference proteome</keyword>